<dbReference type="EMBL" id="BNCH01000001">
    <property type="protein sequence ID" value="GHE87865.1"/>
    <property type="molecule type" value="Genomic_DNA"/>
</dbReference>
<feature type="transmembrane region" description="Helical" evidence="8">
    <location>
        <begin position="12"/>
        <end position="34"/>
    </location>
</feature>
<evidence type="ECO:0000256" key="1">
    <source>
        <dbReference type="ARBA" id="ARBA00000085"/>
    </source>
</evidence>
<evidence type="ECO:0000256" key="4">
    <source>
        <dbReference type="ARBA" id="ARBA00022679"/>
    </source>
</evidence>
<proteinExistence type="predicted"/>
<organism evidence="10 11">
    <name type="scientific">Aliiroseovarius zhejiangensis</name>
    <dbReference type="NCBI Taxonomy" id="1632025"/>
    <lineage>
        <taxon>Bacteria</taxon>
        <taxon>Pseudomonadati</taxon>
        <taxon>Pseudomonadota</taxon>
        <taxon>Alphaproteobacteria</taxon>
        <taxon>Rhodobacterales</taxon>
        <taxon>Paracoccaceae</taxon>
        <taxon>Aliiroseovarius</taxon>
    </lineage>
</organism>
<dbReference type="PANTHER" id="PTHR41523:SF8">
    <property type="entry name" value="ETHYLENE RESPONSE SENSOR PROTEIN"/>
    <property type="match status" value="1"/>
</dbReference>
<evidence type="ECO:0000313" key="10">
    <source>
        <dbReference type="EMBL" id="GHE87865.1"/>
    </source>
</evidence>
<comment type="caution">
    <text evidence="10">The sequence shown here is derived from an EMBL/GenBank/DDBJ whole genome shotgun (WGS) entry which is preliminary data.</text>
</comment>
<feature type="domain" description="Signal transduction histidine kinase subgroup 2 dimerisation and phosphoacceptor" evidence="9">
    <location>
        <begin position="340"/>
        <end position="413"/>
    </location>
</feature>
<gene>
    <name evidence="10" type="ORF">GCM10016455_04810</name>
</gene>
<sequence length="523" mass="57231">MTRLRHLFLNSLQSRFIAVYLIVMAPIAALASYYQFTILSDRHEAREIAALDAVESAFTPVTSTLVQSDLLLNLLGELAGRGMSQEGECSSMIDAVLKADFSVAAAGIYTEDGQPLCTQAMQQFGVGSDLTITPPANSPQVNLTESELFVTKTVLGHIVAVQANIPSVDLPEITTDFRFASRISPLTSDGNRADDLVLVHRLAPHARGIVHDEPDLDLAILPVTAFDLRLIATLRPGVAAPPVWRTVVNAAFVPLVLLALSLLLADLLIGKLAVNDIKRLTRDMKAFRQDRDLPRQGVGPWATDETAAMQAEFSTLSDQLLREEAEAQNRLHNASILQREIFHRVGNNLQIIQSILRLYAKEAQTQEARQLIDQVAARIRVINLVHNAVHQSVDAPVLSAGQTVSKLIQGLQHEGLIGSDIDIDQRFQDVGLRVSQIYALCYLLVEKLTRLSRSGASRIQIDLVEDDATIVLSVSANVGQLAAADPVSARLREVYTRDLRATARWRTETDTVTFTAVIPGQVT</sequence>
<evidence type="ECO:0000256" key="6">
    <source>
        <dbReference type="ARBA" id="ARBA00022777"/>
    </source>
</evidence>
<comment type="catalytic activity">
    <reaction evidence="1">
        <text>ATP + protein L-histidine = ADP + protein N-phospho-L-histidine.</text>
        <dbReference type="EC" id="2.7.13.3"/>
    </reaction>
</comment>
<reference evidence="11" key="1">
    <citation type="journal article" date="2019" name="Int. J. Syst. Evol. Microbiol.">
        <title>The Global Catalogue of Microorganisms (GCM) 10K type strain sequencing project: providing services to taxonomists for standard genome sequencing and annotation.</title>
        <authorList>
            <consortium name="The Broad Institute Genomics Platform"/>
            <consortium name="The Broad Institute Genome Sequencing Center for Infectious Disease"/>
            <person name="Wu L."/>
            <person name="Ma J."/>
        </authorList>
    </citation>
    <scope>NUCLEOTIDE SEQUENCE [LARGE SCALE GENOMIC DNA]</scope>
    <source>
        <strain evidence="11">KCTC 42443</strain>
    </source>
</reference>
<keyword evidence="8" id="KW-0812">Transmembrane</keyword>
<keyword evidence="6" id="KW-0418">Kinase</keyword>
<evidence type="ECO:0000259" key="9">
    <source>
        <dbReference type="Pfam" id="PF07568"/>
    </source>
</evidence>
<keyword evidence="8" id="KW-1133">Transmembrane helix</keyword>
<evidence type="ECO:0000256" key="7">
    <source>
        <dbReference type="ARBA" id="ARBA00022840"/>
    </source>
</evidence>
<protein>
    <recommendedName>
        <fullName evidence="2">histidine kinase</fullName>
        <ecNumber evidence="2">2.7.13.3</ecNumber>
    </recommendedName>
</protein>
<keyword evidence="3" id="KW-0597">Phosphoprotein</keyword>
<dbReference type="EC" id="2.7.13.3" evidence="2"/>
<evidence type="ECO:0000313" key="11">
    <source>
        <dbReference type="Proteomes" id="UP000609802"/>
    </source>
</evidence>
<keyword evidence="8" id="KW-0472">Membrane</keyword>
<evidence type="ECO:0000256" key="8">
    <source>
        <dbReference type="SAM" id="Phobius"/>
    </source>
</evidence>
<dbReference type="PANTHER" id="PTHR41523">
    <property type="entry name" value="TWO-COMPONENT SYSTEM SENSOR PROTEIN"/>
    <property type="match status" value="1"/>
</dbReference>
<dbReference type="Proteomes" id="UP000609802">
    <property type="component" value="Unassembled WGS sequence"/>
</dbReference>
<evidence type="ECO:0000256" key="2">
    <source>
        <dbReference type="ARBA" id="ARBA00012438"/>
    </source>
</evidence>
<evidence type="ECO:0000256" key="3">
    <source>
        <dbReference type="ARBA" id="ARBA00022553"/>
    </source>
</evidence>
<name>A0ABQ3IPK8_9RHOB</name>
<dbReference type="Pfam" id="PF07568">
    <property type="entry name" value="HisKA_2"/>
    <property type="match status" value="1"/>
</dbReference>
<keyword evidence="11" id="KW-1185">Reference proteome</keyword>
<dbReference type="InterPro" id="IPR011495">
    <property type="entry name" value="Sig_transdc_His_kin_sub2_dim/P"/>
</dbReference>
<keyword evidence="5" id="KW-0547">Nucleotide-binding</keyword>
<evidence type="ECO:0000256" key="5">
    <source>
        <dbReference type="ARBA" id="ARBA00022741"/>
    </source>
</evidence>
<keyword evidence="4" id="KW-0808">Transferase</keyword>
<accession>A0ABQ3IPK8</accession>
<keyword evidence="7" id="KW-0067">ATP-binding</keyword>